<dbReference type="InterPro" id="IPR002048">
    <property type="entry name" value="EF_hand_dom"/>
</dbReference>
<evidence type="ECO:0000256" key="3">
    <source>
        <dbReference type="ARBA" id="ARBA00022692"/>
    </source>
</evidence>
<evidence type="ECO:0000256" key="1">
    <source>
        <dbReference type="ARBA" id="ARBA00004127"/>
    </source>
</evidence>
<dbReference type="EMBL" id="AZIL01001066">
    <property type="protein sequence ID" value="EWM24964.1"/>
    <property type="molecule type" value="Genomic_DNA"/>
</dbReference>
<feature type="transmembrane region" description="Helical" evidence="9">
    <location>
        <begin position="448"/>
        <end position="470"/>
    </location>
</feature>
<feature type="transmembrane region" description="Helical" evidence="9">
    <location>
        <begin position="517"/>
        <end position="540"/>
    </location>
</feature>
<feature type="domain" description="EF-hand" evidence="10">
    <location>
        <begin position="347"/>
        <end position="382"/>
    </location>
</feature>
<dbReference type="Pfam" id="PF01699">
    <property type="entry name" value="Na_Ca_ex"/>
    <property type="match status" value="1"/>
</dbReference>
<dbReference type="InterPro" id="IPR018247">
    <property type="entry name" value="EF_Hand_1_Ca_BS"/>
</dbReference>
<feature type="transmembrane region" description="Helical" evidence="9">
    <location>
        <begin position="16"/>
        <end position="34"/>
    </location>
</feature>
<evidence type="ECO:0000256" key="8">
    <source>
        <dbReference type="SAM" id="MobiDB-lite"/>
    </source>
</evidence>
<sequence length="600" mass="66240">MTSGLFIDPTTLPSDAGGAVQLLFLLLVYGKILMDSSSMISEGSELLLLVPSLAGVVGSVVLPVLGAVPDGAIVLFSGMGDNAQEELTVGVGALAGSTIMLLTIPWCLSIIGGRVNLDPVSGEALYKRPSGASKYWSKVPTKWHMKYNGIGILPPVRMAALIMLWSAANFLIIQIPAFVYAADVSTAALAEDERPWAGLGLATTALSFVLYLLYQWRTANSDELKNDKIAEITLKNISRGKLSLLGALGPEFEEAIREHHALRRCSWRGRRENSEGMETGASAALPLASEYGSLADDSRDLRPLKASVMERLVFICRPFFHRYDWDMTGTLDRGEIWQLFADLGEAPGPEEFRELWEEYDRDGDGQLNFQEFLDLVIDHAMSVLHEGHHHERRSSWRGEEGVGRKQAGPVHKVEAEAEAEEEEEEEEIPEDLKDLPWETQQSRLMRRAFYMMAEGTLLILVFADPLIGVLSEVGARTGIPAFYVSFVLSPLVSNGAEVLAAYSYAQKKSSKTISISLATLMGAAVMNATFVLFIFLLLIYVKRLAWTFSAETVAILFVQIVVGLLALSKRQSLWHALFILFLYPVSLVLVYVMENILRFD</sequence>
<reference evidence="11 12" key="1">
    <citation type="journal article" date="2014" name="Mol. Plant">
        <title>Chromosome Scale Genome Assembly and Transcriptome Profiling of Nannochloropsis gaditana in Nitrogen Depletion.</title>
        <authorList>
            <person name="Corteggiani Carpinelli E."/>
            <person name="Telatin A."/>
            <person name="Vitulo N."/>
            <person name="Forcato C."/>
            <person name="D'Angelo M."/>
            <person name="Schiavon R."/>
            <person name="Vezzi A."/>
            <person name="Giacometti G.M."/>
            <person name="Morosinotto T."/>
            <person name="Valle G."/>
        </authorList>
    </citation>
    <scope>NUCLEOTIDE SEQUENCE [LARGE SCALE GENOMIC DNA]</scope>
    <source>
        <strain evidence="11 12">B-31</strain>
    </source>
</reference>
<dbReference type="InterPro" id="IPR011992">
    <property type="entry name" value="EF-hand-dom_pair"/>
</dbReference>
<dbReference type="SMART" id="SM00054">
    <property type="entry name" value="EFh"/>
    <property type="match status" value="1"/>
</dbReference>
<feature type="transmembrane region" description="Helical" evidence="9">
    <location>
        <begin position="46"/>
        <end position="67"/>
    </location>
</feature>
<feature type="compositionally biased region" description="Basic and acidic residues" evidence="8">
    <location>
        <begin position="390"/>
        <end position="403"/>
    </location>
</feature>
<dbReference type="PROSITE" id="PS00018">
    <property type="entry name" value="EF_HAND_1"/>
    <property type="match status" value="1"/>
</dbReference>
<keyword evidence="2" id="KW-0813">Transport</keyword>
<dbReference type="GO" id="GO:0012505">
    <property type="term" value="C:endomembrane system"/>
    <property type="evidence" value="ECO:0007669"/>
    <property type="project" value="UniProtKB-SubCell"/>
</dbReference>
<evidence type="ECO:0000256" key="6">
    <source>
        <dbReference type="ARBA" id="ARBA00023065"/>
    </source>
</evidence>
<dbReference type="CDD" id="cd00051">
    <property type="entry name" value="EFh"/>
    <property type="match status" value="1"/>
</dbReference>
<dbReference type="PANTHER" id="PTHR31503">
    <property type="entry name" value="VACUOLAR CALCIUM ION TRANSPORTER"/>
    <property type="match status" value="1"/>
</dbReference>
<dbReference type="SUPFAM" id="SSF47473">
    <property type="entry name" value="EF-hand"/>
    <property type="match status" value="1"/>
</dbReference>
<dbReference type="PROSITE" id="PS50222">
    <property type="entry name" value="EF_HAND_2"/>
    <property type="match status" value="1"/>
</dbReference>
<protein>
    <submittedName>
        <fullName evidence="11">Ca2: cation antiporter family</fullName>
    </submittedName>
</protein>
<evidence type="ECO:0000313" key="11">
    <source>
        <dbReference type="EMBL" id="EWM24964.1"/>
    </source>
</evidence>
<proteinExistence type="predicted"/>
<keyword evidence="3 9" id="KW-0812">Transmembrane</keyword>
<dbReference type="PANTHER" id="PTHR31503:SF36">
    <property type="entry name" value="SODIUM_CALCIUM EXCHANGER MEMBRANE REGION DOMAIN-CONTAINING PROTEIN"/>
    <property type="match status" value="1"/>
</dbReference>
<dbReference type="GO" id="GO:0016020">
    <property type="term" value="C:membrane"/>
    <property type="evidence" value="ECO:0007669"/>
    <property type="project" value="InterPro"/>
</dbReference>
<keyword evidence="5 9" id="KW-1133">Transmembrane helix</keyword>
<keyword evidence="4" id="KW-0106">Calcium</keyword>
<name>W7TX98_9STRA</name>
<feature type="compositionally biased region" description="Acidic residues" evidence="8">
    <location>
        <begin position="416"/>
        <end position="429"/>
    </location>
</feature>
<keyword evidence="6" id="KW-0406">Ion transport</keyword>
<evidence type="ECO:0000313" key="12">
    <source>
        <dbReference type="Proteomes" id="UP000019335"/>
    </source>
</evidence>
<feature type="transmembrane region" description="Helical" evidence="9">
    <location>
        <begin position="87"/>
        <end position="108"/>
    </location>
</feature>
<evidence type="ECO:0000256" key="4">
    <source>
        <dbReference type="ARBA" id="ARBA00022837"/>
    </source>
</evidence>
<feature type="transmembrane region" description="Helical" evidence="9">
    <location>
        <begin position="574"/>
        <end position="593"/>
    </location>
</feature>
<dbReference type="GO" id="GO:0006874">
    <property type="term" value="P:intracellular calcium ion homeostasis"/>
    <property type="evidence" value="ECO:0007669"/>
    <property type="project" value="TreeGrafter"/>
</dbReference>
<gene>
    <name evidence="11" type="ORF">Naga_100148g3</name>
</gene>
<dbReference type="Proteomes" id="UP000019335">
    <property type="component" value="Chromosome 12"/>
</dbReference>
<accession>W7TX98</accession>
<comment type="caution">
    <text evidence="11">The sequence shown here is derived from an EMBL/GenBank/DDBJ whole genome shotgun (WGS) entry which is preliminary data.</text>
</comment>
<dbReference type="InterPro" id="IPR004713">
    <property type="entry name" value="CaH_exchang"/>
</dbReference>
<dbReference type="AlphaFoldDB" id="W7TX98"/>
<feature type="region of interest" description="Disordered" evidence="8">
    <location>
        <begin position="390"/>
        <end position="432"/>
    </location>
</feature>
<dbReference type="Gene3D" id="1.10.238.10">
    <property type="entry name" value="EF-hand"/>
    <property type="match status" value="1"/>
</dbReference>
<evidence type="ECO:0000256" key="5">
    <source>
        <dbReference type="ARBA" id="ARBA00022989"/>
    </source>
</evidence>
<feature type="transmembrane region" description="Helical" evidence="9">
    <location>
        <begin position="160"/>
        <end position="182"/>
    </location>
</feature>
<dbReference type="Pfam" id="PF13499">
    <property type="entry name" value="EF-hand_7"/>
    <property type="match status" value="1"/>
</dbReference>
<keyword evidence="7 9" id="KW-0472">Membrane</keyword>
<evidence type="ECO:0000256" key="9">
    <source>
        <dbReference type="SAM" id="Phobius"/>
    </source>
</evidence>
<dbReference type="GO" id="GO:0015369">
    <property type="term" value="F:calcium:proton antiporter activity"/>
    <property type="evidence" value="ECO:0007669"/>
    <property type="project" value="TreeGrafter"/>
</dbReference>
<feature type="transmembrane region" description="Helical" evidence="9">
    <location>
        <begin position="482"/>
        <end position="505"/>
    </location>
</feature>
<evidence type="ECO:0000259" key="10">
    <source>
        <dbReference type="PROSITE" id="PS50222"/>
    </source>
</evidence>
<feature type="transmembrane region" description="Helical" evidence="9">
    <location>
        <begin position="546"/>
        <end position="567"/>
    </location>
</feature>
<evidence type="ECO:0000256" key="2">
    <source>
        <dbReference type="ARBA" id="ARBA00022448"/>
    </source>
</evidence>
<dbReference type="InterPro" id="IPR004837">
    <property type="entry name" value="NaCa_Exmemb"/>
</dbReference>
<keyword evidence="12" id="KW-1185">Reference proteome</keyword>
<dbReference type="OrthoDB" id="26525at2759"/>
<comment type="subcellular location">
    <subcellularLocation>
        <location evidence="1">Endomembrane system</location>
        <topology evidence="1">Multi-pass membrane protein</topology>
    </subcellularLocation>
</comment>
<feature type="transmembrane region" description="Helical" evidence="9">
    <location>
        <begin position="194"/>
        <end position="214"/>
    </location>
</feature>
<evidence type="ECO:0000256" key="7">
    <source>
        <dbReference type="ARBA" id="ARBA00023136"/>
    </source>
</evidence>
<dbReference type="GO" id="GO:0005509">
    <property type="term" value="F:calcium ion binding"/>
    <property type="evidence" value="ECO:0007669"/>
    <property type="project" value="InterPro"/>
</dbReference>
<organism evidence="11 12">
    <name type="scientific">Nannochloropsis gaditana</name>
    <dbReference type="NCBI Taxonomy" id="72520"/>
    <lineage>
        <taxon>Eukaryota</taxon>
        <taxon>Sar</taxon>
        <taxon>Stramenopiles</taxon>
        <taxon>Ochrophyta</taxon>
        <taxon>Eustigmatophyceae</taxon>
        <taxon>Eustigmatales</taxon>
        <taxon>Monodopsidaceae</taxon>
        <taxon>Nannochloropsis</taxon>
    </lineage>
</organism>